<dbReference type="PANTHER" id="PTHR47869">
    <property type="entry name" value="OS03G0410700 PROTEIN"/>
    <property type="match status" value="1"/>
</dbReference>
<comment type="caution">
    <text evidence="3">The sequence shown here is derived from an EMBL/GenBank/DDBJ whole genome shotgun (WGS) entry which is preliminary data.</text>
</comment>
<dbReference type="SUPFAM" id="SSF51735">
    <property type="entry name" value="NAD(P)-binding Rossmann-fold domains"/>
    <property type="match status" value="1"/>
</dbReference>
<evidence type="ECO:0000259" key="2">
    <source>
        <dbReference type="Pfam" id="PF13460"/>
    </source>
</evidence>
<dbReference type="PANTHER" id="PTHR47869:SF2">
    <property type="entry name" value="OS03G0410700 PROTEIN"/>
    <property type="match status" value="1"/>
</dbReference>
<dbReference type="OrthoDB" id="2019800at2759"/>
<organism evidence="3 4">
    <name type="scientific">Morella rubra</name>
    <name type="common">Chinese bayberry</name>
    <dbReference type="NCBI Taxonomy" id="262757"/>
    <lineage>
        <taxon>Eukaryota</taxon>
        <taxon>Viridiplantae</taxon>
        <taxon>Streptophyta</taxon>
        <taxon>Embryophyta</taxon>
        <taxon>Tracheophyta</taxon>
        <taxon>Spermatophyta</taxon>
        <taxon>Magnoliopsida</taxon>
        <taxon>eudicotyledons</taxon>
        <taxon>Gunneridae</taxon>
        <taxon>Pentapetalae</taxon>
        <taxon>rosids</taxon>
        <taxon>fabids</taxon>
        <taxon>Fagales</taxon>
        <taxon>Myricaceae</taxon>
        <taxon>Morella</taxon>
    </lineage>
</organism>
<dbReference type="InterPro" id="IPR016040">
    <property type="entry name" value="NAD(P)-bd_dom"/>
</dbReference>
<dbReference type="InterPro" id="IPR036291">
    <property type="entry name" value="NAD(P)-bd_dom_sf"/>
</dbReference>
<proteinExistence type="predicted"/>
<evidence type="ECO:0000313" key="4">
    <source>
        <dbReference type="Proteomes" id="UP000516437"/>
    </source>
</evidence>
<protein>
    <recommendedName>
        <fullName evidence="2">NAD(P)-binding domain-containing protein</fullName>
    </recommendedName>
</protein>
<feature type="domain" description="NAD(P)-binding" evidence="2">
    <location>
        <begin position="76"/>
        <end position="238"/>
    </location>
</feature>
<reference evidence="3 4" key="1">
    <citation type="journal article" date="2019" name="Plant Biotechnol. J.">
        <title>The red bayberry genome and genetic basis of sex determination.</title>
        <authorList>
            <person name="Jia H.M."/>
            <person name="Jia H.J."/>
            <person name="Cai Q.L."/>
            <person name="Wang Y."/>
            <person name="Zhao H.B."/>
            <person name="Yang W.F."/>
            <person name="Wang G.Y."/>
            <person name="Li Y.H."/>
            <person name="Zhan D.L."/>
            <person name="Shen Y.T."/>
            <person name="Niu Q.F."/>
            <person name="Chang L."/>
            <person name="Qiu J."/>
            <person name="Zhao L."/>
            <person name="Xie H.B."/>
            <person name="Fu W.Y."/>
            <person name="Jin J."/>
            <person name="Li X.W."/>
            <person name="Jiao Y."/>
            <person name="Zhou C.C."/>
            <person name="Tu T."/>
            <person name="Chai C.Y."/>
            <person name="Gao J.L."/>
            <person name="Fan L.J."/>
            <person name="van de Weg E."/>
            <person name="Wang J.Y."/>
            <person name="Gao Z.S."/>
        </authorList>
    </citation>
    <scope>NUCLEOTIDE SEQUENCE [LARGE SCALE GENOMIC DNA]</scope>
    <source>
        <tissue evidence="3">Leaves</tissue>
    </source>
</reference>
<sequence length="363" mass="40305">MEKRALSHCSAKKKLSFMDQILDYIEGGPKLRRWYGAPDLLPKDESSGDEDDQSAISKTEGEEVRDAVLVTDGDSDIGQMVILSLIVKRARVKALVKDKRAALEAFGTYVESMAGDARDKPFLRKALRGVRTVICPNEGFLSNVGELKGVQHIILLSQLSAYRDAGGVQALINSNARKLAEQEELKLVATGIPYTIIRAGLLQSTPGGRQGFSFEQGSSARGNLSKEDAAFICVEAVNAVPQRGFIFERLEICGFSNTVLSYSKMFSALSGHRWSMETRRFQIGKSAWLEWCRKQTSSFRNLTQTMHIHLELLYFGSLAVFSGNGLHESQRCTSESFRLKTQCIYPLLMGKSDDPDMTIWNTA</sequence>
<dbReference type="GO" id="GO:0009507">
    <property type="term" value="C:chloroplast"/>
    <property type="evidence" value="ECO:0007669"/>
    <property type="project" value="TreeGrafter"/>
</dbReference>
<gene>
    <name evidence="3" type="ORF">CJ030_MR3G026251</name>
</gene>
<dbReference type="Gene3D" id="3.40.50.720">
    <property type="entry name" value="NAD(P)-binding Rossmann-like Domain"/>
    <property type="match status" value="1"/>
</dbReference>
<evidence type="ECO:0000256" key="1">
    <source>
        <dbReference type="SAM" id="MobiDB-lite"/>
    </source>
</evidence>
<dbReference type="Proteomes" id="UP000516437">
    <property type="component" value="Chromosome 3"/>
</dbReference>
<dbReference type="EMBL" id="RXIC02000021">
    <property type="protein sequence ID" value="KAB1218371.1"/>
    <property type="molecule type" value="Genomic_DNA"/>
</dbReference>
<evidence type="ECO:0000313" key="3">
    <source>
        <dbReference type="EMBL" id="KAB1218371.1"/>
    </source>
</evidence>
<dbReference type="Pfam" id="PF13460">
    <property type="entry name" value="NAD_binding_10"/>
    <property type="match status" value="1"/>
</dbReference>
<accession>A0A6A1VZJ9</accession>
<feature type="region of interest" description="Disordered" evidence="1">
    <location>
        <begin position="41"/>
        <end position="60"/>
    </location>
</feature>
<keyword evidence="4" id="KW-1185">Reference proteome</keyword>
<name>A0A6A1VZJ9_9ROSI</name>
<dbReference type="AlphaFoldDB" id="A0A6A1VZJ9"/>